<dbReference type="GO" id="GO:0016651">
    <property type="term" value="F:oxidoreductase activity, acting on NAD(P)H"/>
    <property type="evidence" value="ECO:0007669"/>
    <property type="project" value="InterPro"/>
</dbReference>
<evidence type="ECO:0000259" key="3">
    <source>
        <dbReference type="PROSITE" id="PS50897"/>
    </source>
</evidence>
<dbReference type="PANTHER" id="PTHR10884:SF14">
    <property type="entry name" value="NADH DEHYDROGENASE [UBIQUINONE] IRON-SULFUR PROTEIN 3, MITOCHONDRIAL"/>
    <property type="match status" value="1"/>
</dbReference>
<dbReference type="HAMAP" id="MF_01357">
    <property type="entry name" value="NDH1_NuoC"/>
    <property type="match status" value="1"/>
</dbReference>
<sequence>MEPLQVAEFLREEFADAVLEHGEFRGQVSLYVERDRIVDICRYLHDEPSMAFKYLRDVTAVDWLEKKSPRFEVVYHLYSMKYKEMIRLKCRVEENDCSIDSLTSIWKGANWPERECFDLFGITFKGHPDHRRILMPDDWDGHPLRKDYPVKGPGPEYEWEGFKEVLAKAERLKEFEWER</sequence>
<evidence type="ECO:0000256" key="1">
    <source>
        <dbReference type="ARBA" id="ARBA00007569"/>
    </source>
</evidence>
<feature type="domain" description="CTLH" evidence="3">
    <location>
        <begin position="59"/>
        <end position="93"/>
    </location>
</feature>
<accession>A0A0F9BGZ4</accession>
<dbReference type="GO" id="GO:0008137">
    <property type="term" value="F:NADH dehydrogenase (ubiquinone) activity"/>
    <property type="evidence" value="ECO:0007669"/>
    <property type="project" value="InterPro"/>
</dbReference>
<dbReference type="PANTHER" id="PTHR10884">
    <property type="entry name" value="NADH DEHYDROGENASE UBIQUINONE IRON-SULFUR PROTEIN 3"/>
    <property type="match status" value="1"/>
</dbReference>
<dbReference type="EMBL" id="LAZR01037865">
    <property type="protein sequence ID" value="KKL21070.1"/>
    <property type="molecule type" value="Genomic_DNA"/>
</dbReference>
<evidence type="ECO:0000313" key="4">
    <source>
        <dbReference type="EMBL" id="KKL21070.1"/>
    </source>
</evidence>
<dbReference type="AlphaFoldDB" id="A0A0F9BGZ4"/>
<dbReference type="InterPro" id="IPR006595">
    <property type="entry name" value="CTLH_C"/>
</dbReference>
<dbReference type="Pfam" id="PF00329">
    <property type="entry name" value="Complex1_30kDa"/>
    <property type="match status" value="1"/>
</dbReference>
<comment type="similarity">
    <text evidence="1">Belongs to the complex I 30 kDa subunit family.</text>
</comment>
<name>A0A0F9BGZ4_9ZZZZ</name>
<reference evidence="4" key="1">
    <citation type="journal article" date="2015" name="Nature">
        <title>Complex archaea that bridge the gap between prokaryotes and eukaryotes.</title>
        <authorList>
            <person name="Spang A."/>
            <person name="Saw J.H."/>
            <person name="Jorgensen S.L."/>
            <person name="Zaremba-Niedzwiedzka K."/>
            <person name="Martijn J."/>
            <person name="Lind A.E."/>
            <person name="van Eijk R."/>
            <person name="Schleper C."/>
            <person name="Guy L."/>
            <person name="Ettema T.J."/>
        </authorList>
    </citation>
    <scope>NUCLEOTIDE SEQUENCE</scope>
</reference>
<protein>
    <recommendedName>
        <fullName evidence="3">CTLH domain-containing protein</fullName>
    </recommendedName>
</protein>
<gene>
    <name evidence="4" type="ORF">LCGC14_2449140</name>
</gene>
<dbReference type="PROSITE" id="PS00542">
    <property type="entry name" value="COMPLEX1_30K"/>
    <property type="match status" value="1"/>
</dbReference>
<dbReference type="NCBIfam" id="TIGR01961">
    <property type="entry name" value="NuoC_fam"/>
    <property type="match status" value="1"/>
</dbReference>
<dbReference type="InterPro" id="IPR001268">
    <property type="entry name" value="NADH_UbQ_OxRdtase_30kDa_su"/>
</dbReference>
<dbReference type="SUPFAM" id="SSF143243">
    <property type="entry name" value="Nqo5-like"/>
    <property type="match status" value="1"/>
</dbReference>
<dbReference type="InterPro" id="IPR020396">
    <property type="entry name" value="NADH_UbQ_OxRdtase_CS"/>
</dbReference>
<comment type="caution">
    <text evidence="4">The sequence shown here is derived from an EMBL/GenBank/DDBJ whole genome shotgun (WGS) entry which is preliminary data.</text>
</comment>
<keyword evidence="2" id="KW-0813">Transport</keyword>
<proteinExistence type="inferred from homology"/>
<dbReference type="PROSITE" id="PS50897">
    <property type="entry name" value="CTLH"/>
    <property type="match status" value="1"/>
</dbReference>
<organism evidence="4">
    <name type="scientific">marine sediment metagenome</name>
    <dbReference type="NCBI Taxonomy" id="412755"/>
    <lineage>
        <taxon>unclassified sequences</taxon>
        <taxon>metagenomes</taxon>
        <taxon>ecological metagenomes</taxon>
    </lineage>
</organism>
<evidence type="ECO:0000256" key="2">
    <source>
        <dbReference type="ARBA" id="ARBA00022448"/>
    </source>
</evidence>
<dbReference type="Gene3D" id="3.30.460.80">
    <property type="entry name" value="NADH:ubiquinone oxidoreductase, 30kDa subunit"/>
    <property type="match status" value="1"/>
</dbReference>
<dbReference type="InterPro" id="IPR010218">
    <property type="entry name" value="NADH_DH_suC"/>
</dbReference>
<dbReference type="InterPro" id="IPR037232">
    <property type="entry name" value="NADH_quin_OxRdtase_su_C/D-like"/>
</dbReference>